<proteinExistence type="predicted"/>
<keyword evidence="3" id="KW-1185">Reference proteome</keyword>
<organism evidence="2 3">
    <name type="scientific">Botryosphaeria dothidea</name>
    <dbReference type="NCBI Taxonomy" id="55169"/>
    <lineage>
        <taxon>Eukaryota</taxon>
        <taxon>Fungi</taxon>
        <taxon>Dikarya</taxon>
        <taxon>Ascomycota</taxon>
        <taxon>Pezizomycotina</taxon>
        <taxon>Dothideomycetes</taxon>
        <taxon>Dothideomycetes incertae sedis</taxon>
        <taxon>Botryosphaeriales</taxon>
        <taxon>Botryosphaeriaceae</taxon>
        <taxon>Botryosphaeria</taxon>
    </lineage>
</organism>
<dbReference type="Proteomes" id="UP000572817">
    <property type="component" value="Unassembled WGS sequence"/>
</dbReference>
<gene>
    <name evidence="2" type="ORF">GTA08_BOTSDO13573</name>
</gene>
<protein>
    <submittedName>
        <fullName evidence="2">Uncharacterized protein</fullName>
    </submittedName>
</protein>
<comment type="caution">
    <text evidence="2">The sequence shown here is derived from an EMBL/GenBank/DDBJ whole genome shotgun (WGS) entry which is preliminary data.</text>
</comment>
<dbReference type="EMBL" id="WWBZ02000012">
    <property type="protein sequence ID" value="KAF4310951.1"/>
    <property type="molecule type" value="Genomic_DNA"/>
</dbReference>
<sequence>MSSFFSSVISSSVSYSFSSTSNNGQRSGQAYRHESHSTPEGTSTRTTSQKLGSPMVQETRHYDSNGRELLGSGQPHNRPAIQQQSSGAVVEELDDSEDDPAHRRMIEGGDSKRQSGA</sequence>
<evidence type="ECO:0000313" key="3">
    <source>
        <dbReference type="Proteomes" id="UP000572817"/>
    </source>
</evidence>
<evidence type="ECO:0000256" key="1">
    <source>
        <dbReference type="SAM" id="MobiDB-lite"/>
    </source>
</evidence>
<evidence type="ECO:0000313" key="2">
    <source>
        <dbReference type="EMBL" id="KAF4310951.1"/>
    </source>
</evidence>
<accession>A0A8H4J190</accession>
<feature type="compositionally biased region" description="Low complexity" evidence="1">
    <location>
        <begin position="1"/>
        <end position="21"/>
    </location>
</feature>
<feature type="compositionally biased region" description="Polar residues" evidence="1">
    <location>
        <begin position="38"/>
        <end position="51"/>
    </location>
</feature>
<feature type="region of interest" description="Disordered" evidence="1">
    <location>
        <begin position="1"/>
        <end position="117"/>
    </location>
</feature>
<dbReference type="AlphaFoldDB" id="A0A8H4J190"/>
<dbReference type="OrthoDB" id="4161095at2759"/>
<reference evidence="2" key="1">
    <citation type="submission" date="2020-04" db="EMBL/GenBank/DDBJ databases">
        <title>Genome Assembly and Annotation of Botryosphaeria dothidea sdau 11-99, a Latent Pathogen of Apple Fruit Ring Rot in China.</title>
        <authorList>
            <person name="Yu C."/>
            <person name="Diao Y."/>
            <person name="Lu Q."/>
            <person name="Zhao J."/>
            <person name="Cui S."/>
            <person name="Peng C."/>
            <person name="He B."/>
            <person name="Liu H."/>
        </authorList>
    </citation>
    <scope>NUCLEOTIDE SEQUENCE [LARGE SCALE GENOMIC DNA]</scope>
    <source>
        <strain evidence="2">Sdau11-99</strain>
    </source>
</reference>
<feature type="compositionally biased region" description="Basic and acidic residues" evidence="1">
    <location>
        <begin position="99"/>
        <end position="117"/>
    </location>
</feature>
<name>A0A8H4J190_9PEZI</name>